<evidence type="ECO:0000313" key="1">
    <source>
        <dbReference type="EMBL" id="MBF4770550.1"/>
    </source>
</evidence>
<gene>
    <name evidence="1" type="ORF">ISU10_22495</name>
</gene>
<dbReference type="AlphaFoldDB" id="A0A930YRD5"/>
<keyword evidence="2" id="KW-1185">Reference proteome</keyword>
<proteinExistence type="predicted"/>
<name>A0A930YRD5_9ACTN</name>
<accession>A0A930YRD5</accession>
<dbReference type="Proteomes" id="UP000660668">
    <property type="component" value="Unassembled WGS sequence"/>
</dbReference>
<comment type="caution">
    <text evidence="1">The sequence shown here is derived from an EMBL/GenBank/DDBJ whole genome shotgun (WGS) entry which is preliminary data.</text>
</comment>
<sequence>MTSLGLVRWMLGQLDDEHRANARDALRHTIDQHATAGGVRYDSAAWIVTAANSPAK</sequence>
<evidence type="ECO:0000313" key="2">
    <source>
        <dbReference type="Proteomes" id="UP000660668"/>
    </source>
</evidence>
<protein>
    <submittedName>
        <fullName evidence="1">Uncharacterized protein</fullName>
    </submittedName>
</protein>
<dbReference type="EMBL" id="JADKPO010000062">
    <property type="protein sequence ID" value="MBF4770550.1"/>
    <property type="molecule type" value="Genomic_DNA"/>
</dbReference>
<reference evidence="1" key="1">
    <citation type="submission" date="2020-11" db="EMBL/GenBank/DDBJ databases">
        <title>Nocardioides cynanchi sp. nov., isolated from soil of rhizosphere of Cynanchum wilfordii.</title>
        <authorList>
            <person name="Lee J.-S."/>
            <person name="Suh M.K."/>
            <person name="Kim J.-S."/>
        </authorList>
    </citation>
    <scope>NUCLEOTIDE SEQUENCE</scope>
    <source>
        <strain evidence="1">KCTC 19276</strain>
    </source>
</reference>
<organism evidence="1 2">
    <name type="scientific">Nocardioides agariphilus</name>
    <dbReference type="NCBI Taxonomy" id="433664"/>
    <lineage>
        <taxon>Bacteria</taxon>
        <taxon>Bacillati</taxon>
        <taxon>Actinomycetota</taxon>
        <taxon>Actinomycetes</taxon>
        <taxon>Propionibacteriales</taxon>
        <taxon>Nocardioidaceae</taxon>
        <taxon>Nocardioides</taxon>
    </lineage>
</organism>
<dbReference type="RefSeq" id="WP_194698694.1">
    <property type="nucleotide sequence ID" value="NZ_JADKPO010000062.1"/>
</dbReference>